<evidence type="ECO:0000313" key="1">
    <source>
        <dbReference type="EMBL" id="KAH6628336.1"/>
    </source>
</evidence>
<dbReference type="EMBL" id="JAGIZQ010000005">
    <property type="protein sequence ID" value="KAH6628336.1"/>
    <property type="molecule type" value="Genomic_DNA"/>
</dbReference>
<protein>
    <submittedName>
        <fullName evidence="1">Uncharacterized protein</fullName>
    </submittedName>
</protein>
<comment type="caution">
    <text evidence="1">The sequence shown here is derived from an EMBL/GenBank/DDBJ whole genome shotgun (WGS) entry which is preliminary data.</text>
</comment>
<evidence type="ECO:0000313" key="2">
    <source>
        <dbReference type="Proteomes" id="UP000724584"/>
    </source>
</evidence>
<proteinExistence type="predicted"/>
<dbReference type="Proteomes" id="UP000724584">
    <property type="component" value="Unassembled WGS sequence"/>
</dbReference>
<organism evidence="1 2">
    <name type="scientific">Chaetomium tenue</name>
    <dbReference type="NCBI Taxonomy" id="1854479"/>
    <lineage>
        <taxon>Eukaryota</taxon>
        <taxon>Fungi</taxon>
        <taxon>Dikarya</taxon>
        <taxon>Ascomycota</taxon>
        <taxon>Pezizomycotina</taxon>
        <taxon>Sordariomycetes</taxon>
        <taxon>Sordariomycetidae</taxon>
        <taxon>Sordariales</taxon>
        <taxon>Chaetomiaceae</taxon>
        <taxon>Chaetomium</taxon>
    </lineage>
</organism>
<accession>A0ACB7P2R2</accession>
<gene>
    <name evidence="1" type="ORF">F5144DRAFT_578726</name>
</gene>
<sequence>MSAASNQPVISIGLCRLFSRVAMFNIPMFSLAQRRADDRGLHAFYEPNSKAYTCIESALDIALKILEQGRSKEALADIALQFDDSTSNSARFGGDKTKARRWTGWFVDQLRLQTPRMILDETLGRQDVMAYHPREPWDGNLETFPFHQQSIYLNAQRAESMFAARTSISPEAGQQYRDHLFAFVTTIVHELGNILITWLGQGRIDTPGGRSLEMRLFGGVTEFWRDHNRGDDQVGEPYHIDENGWAWRISPNVIDEVYTYNFNFPFARTNETPVNPDGKQTMNSRAT</sequence>
<name>A0ACB7P2R2_9PEZI</name>
<keyword evidence="2" id="KW-1185">Reference proteome</keyword>
<reference evidence="1 2" key="1">
    <citation type="journal article" date="2021" name="Nat. Commun.">
        <title>Genetic determinants of endophytism in the Arabidopsis root mycobiome.</title>
        <authorList>
            <person name="Mesny F."/>
            <person name="Miyauchi S."/>
            <person name="Thiergart T."/>
            <person name="Pickel B."/>
            <person name="Atanasova L."/>
            <person name="Karlsson M."/>
            <person name="Huettel B."/>
            <person name="Barry K.W."/>
            <person name="Haridas S."/>
            <person name="Chen C."/>
            <person name="Bauer D."/>
            <person name="Andreopoulos W."/>
            <person name="Pangilinan J."/>
            <person name="LaButti K."/>
            <person name="Riley R."/>
            <person name="Lipzen A."/>
            <person name="Clum A."/>
            <person name="Drula E."/>
            <person name="Henrissat B."/>
            <person name="Kohler A."/>
            <person name="Grigoriev I.V."/>
            <person name="Martin F.M."/>
            <person name="Hacquard S."/>
        </authorList>
    </citation>
    <scope>NUCLEOTIDE SEQUENCE [LARGE SCALE GENOMIC DNA]</scope>
    <source>
        <strain evidence="1 2">MPI-SDFR-AT-0079</strain>
    </source>
</reference>